<sequence length="454" mass="48012">MNTRVAIVGGGPAGIRAAERLVEHGLSPILLDEAPRIGGRIYQQLPEVRGFRRDGKALYGFEAGKAEDLHAAFARIQPQLDYRPGTTVFDIASDRLITLGDGRREEIAYDRLILATGAMDRIMPLPGWTLPGVFALGGAQIALKHQGCAIGHSVVFLGSGPLLYLAAYQYAKAGVNVAAVLTTAPWLGLGANLLGMAAQAKTAAKGAYYVAKLLSWRIPVIGSVRPARIMGRDSVEGLEVLVDGRLRQFDCDAVALGYGLKSESQLAELAGAQFVFDRAQNQWLPEIDDHGRAVGRDGLYLAGDGAGIQGADAAELRGRIAAGALLQDLGIALKDAGDFGTLKRWHRFRVALEQAMPFPSHLAADLPDASILCRCENITAGEVRAAADQGLREINRVKAATRLGMGRCQGRICGIAGAEVLAAKLGVSVDSVGRLRAQPPVKPVPIEALAGDAP</sequence>
<keyword evidence="5" id="KW-1185">Reference proteome</keyword>
<feature type="domain" description="SoxA A3" evidence="3">
    <location>
        <begin position="376"/>
        <end position="451"/>
    </location>
</feature>
<accession>A0ABU0YY68</accession>
<dbReference type="InterPro" id="IPR041117">
    <property type="entry name" value="SoxA_A3"/>
</dbReference>
<dbReference type="Pfam" id="PF17806">
    <property type="entry name" value="SO_alpha_A3"/>
    <property type="match status" value="1"/>
</dbReference>
<dbReference type="InterPro" id="IPR051691">
    <property type="entry name" value="Metab_Enz_Cyan_OpOx_G3PDH"/>
</dbReference>
<dbReference type="PRINTS" id="PR00368">
    <property type="entry name" value="FADPNR"/>
</dbReference>
<evidence type="ECO:0000313" key="4">
    <source>
        <dbReference type="EMBL" id="MDQ7251593.1"/>
    </source>
</evidence>
<protein>
    <submittedName>
        <fullName evidence="4">FAD/NAD(P)-binding oxidoreductase</fullName>
        <ecNumber evidence="4">1.-.-.-</ecNumber>
    </submittedName>
</protein>
<evidence type="ECO:0000256" key="1">
    <source>
        <dbReference type="ARBA" id="ARBA00023002"/>
    </source>
</evidence>
<dbReference type="Gene3D" id="3.50.50.60">
    <property type="entry name" value="FAD/NAD(P)-binding domain"/>
    <property type="match status" value="3"/>
</dbReference>
<dbReference type="PANTHER" id="PTHR42949">
    <property type="entry name" value="ANAEROBIC GLYCEROL-3-PHOSPHATE DEHYDROGENASE SUBUNIT B"/>
    <property type="match status" value="1"/>
</dbReference>
<evidence type="ECO:0000259" key="2">
    <source>
        <dbReference type="Pfam" id="PF07992"/>
    </source>
</evidence>
<dbReference type="InterPro" id="IPR023753">
    <property type="entry name" value="FAD/NAD-binding_dom"/>
</dbReference>
<dbReference type="Proteomes" id="UP001230156">
    <property type="component" value="Unassembled WGS sequence"/>
</dbReference>
<dbReference type="EC" id="1.-.-.-" evidence="4"/>
<feature type="domain" description="FAD/NAD(P)-binding" evidence="2">
    <location>
        <begin position="4"/>
        <end position="315"/>
    </location>
</feature>
<dbReference type="InterPro" id="IPR036188">
    <property type="entry name" value="FAD/NAD-bd_sf"/>
</dbReference>
<dbReference type="Pfam" id="PF07992">
    <property type="entry name" value="Pyr_redox_2"/>
    <property type="match status" value="1"/>
</dbReference>
<dbReference type="InterPro" id="IPR041854">
    <property type="entry name" value="BFD-like_2Fe2S-bd_dom_sf"/>
</dbReference>
<proteinExistence type="predicted"/>
<keyword evidence="1 4" id="KW-0560">Oxidoreductase</keyword>
<dbReference type="CDD" id="cd19946">
    <property type="entry name" value="GlpA-like_Fer2_BFD-like"/>
    <property type="match status" value="1"/>
</dbReference>
<dbReference type="PIRSF" id="PIRSF037495">
    <property type="entry name" value="Opine_OX_OoxA/HcnB"/>
    <property type="match status" value="1"/>
</dbReference>
<dbReference type="PRINTS" id="PR00411">
    <property type="entry name" value="PNDRDTASEI"/>
</dbReference>
<name>A0ABU0YY68_9PROT</name>
<organism evidence="4 5">
    <name type="scientific">Dongia sedimenti</name>
    <dbReference type="NCBI Taxonomy" id="3064282"/>
    <lineage>
        <taxon>Bacteria</taxon>
        <taxon>Pseudomonadati</taxon>
        <taxon>Pseudomonadota</taxon>
        <taxon>Alphaproteobacteria</taxon>
        <taxon>Rhodospirillales</taxon>
        <taxon>Dongiaceae</taxon>
        <taxon>Dongia</taxon>
    </lineage>
</organism>
<dbReference type="EMBL" id="JAUYVI010000014">
    <property type="protein sequence ID" value="MDQ7251593.1"/>
    <property type="molecule type" value="Genomic_DNA"/>
</dbReference>
<comment type="caution">
    <text evidence="4">The sequence shown here is derived from an EMBL/GenBank/DDBJ whole genome shotgun (WGS) entry which is preliminary data.</text>
</comment>
<evidence type="ECO:0000313" key="5">
    <source>
        <dbReference type="Proteomes" id="UP001230156"/>
    </source>
</evidence>
<gene>
    <name evidence="4" type="ORF">Q8A70_28155</name>
</gene>
<reference evidence="5" key="1">
    <citation type="submission" date="2023-08" db="EMBL/GenBank/DDBJ databases">
        <title>Rhodospirillaceae gen. nov., a novel taxon isolated from the Yangtze River Yuezi River estuary sludge.</title>
        <authorList>
            <person name="Ruan L."/>
        </authorList>
    </citation>
    <scope>NUCLEOTIDE SEQUENCE [LARGE SCALE GENOMIC DNA]</scope>
    <source>
        <strain evidence="5">R-7</strain>
    </source>
</reference>
<dbReference type="RefSeq" id="WP_379962107.1">
    <property type="nucleotide sequence ID" value="NZ_JAUYVI010000014.1"/>
</dbReference>
<dbReference type="Gene3D" id="1.10.10.1100">
    <property type="entry name" value="BFD-like [2Fe-2S]-binding domain"/>
    <property type="match status" value="1"/>
</dbReference>
<dbReference type="GO" id="GO:0016491">
    <property type="term" value="F:oxidoreductase activity"/>
    <property type="evidence" value="ECO:0007669"/>
    <property type="project" value="UniProtKB-KW"/>
</dbReference>
<evidence type="ECO:0000259" key="3">
    <source>
        <dbReference type="Pfam" id="PF17806"/>
    </source>
</evidence>
<dbReference type="PANTHER" id="PTHR42949:SF3">
    <property type="entry name" value="ANAEROBIC GLYCEROL-3-PHOSPHATE DEHYDROGENASE SUBUNIT B"/>
    <property type="match status" value="1"/>
</dbReference>
<dbReference type="InterPro" id="IPR017224">
    <property type="entry name" value="Opine_Oxase_asu/HCN_bsu"/>
</dbReference>
<dbReference type="SUPFAM" id="SSF51905">
    <property type="entry name" value="FAD/NAD(P)-binding domain"/>
    <property type="match status" value="1"/>
</dbReference>